<evidence type="ECO:0000256" key="2">
    <source>
        <dbReference type="ARBA" id="ARBA00022730"/>
    </source>
</evidence>
<dbReference type="GO" id="GO:0005829">
    <property type="term" value="C:cytosol"/>
    <property type="evidence" value="ECO:0007669"/>
    <property type="project" value="TreeGrafter"/>
</dbReference>
<evidence type="ECO:0000313" key="9">
    <source>
        <dbReference type="EMBL" id="PIR47404.1"/>
    </source>
</evidence>
<dbReference type="PANTHER" id="PTHR33398:SF1">
    <property type="entry name" value="SMALL RIBOSOMAL SUBUNIT PROTEIN BS20C"/>
    <property type="match status" value="1"/>
</dbReference>
<dbReference type="Pfam" id="PF01649">
    <property type="entry name" value="Ribosomal_S20p"/>
    <property type="match status" value="1"/>
</dbReference>
<keyword evidence="2 7" id="KW-0699">rRNA-binding</keyword>
<evidence type="ECO:0000256" key="4">
    <source>
        <dbReference type="ARBA" id="ARBA00022980"/>
    </source>
</evidence>
<keyword evidence="4 7" id="KW-0689">Ribosomal protein</keyword>
<dbReference type="GO" id="GO:0015935">
    <property type="term" value="C:small ribosomal subunit"/>
    <property type="evidence" value="ECO:0007669"/>
    <property type="project" value="TreeGrafter"/>
</dbReference>
<dbReference type="NCBIfam" id="TIGR00029">
    <property type="entry name" value="S20"/>
    <property type="match status" value="1"/>
</dbReference>
<evidence type="ECO:0000256" key="7">
    <source>
        <dbReference type="HAMAP-Rule" id="MF_00500"/>
    </source>
</evidence>
<dbReference type="InterPro" id="IPR002583">
    <property type="entry name" value="Ribosomal_bS20"/>
</dbReference>
<evidence type="ECO:0000256" key="1">
    <source>
        <dbReference type="ARBA" id="ARBA00007634"/>
    </source>
</evidence>
<proteinExistence type="inferred from homology"/>
<evidence type="ECO:0000313" key="10">
    <source>
        <dbReference type="Proteomes" id="UP000230084"/>
    </source>
</evidence>
<dbReference type="GO" id="GO:0070181">
    <property type="term" value="F:small ribosomal subunit rRNA binding"/>
    <property type="evidence" value="ECO:0007669"/>
    <property type="project" value="TreeGrafter"/>
</dbReference>
<reference evidence="9 10" key="1">
    <citation type="submission" date="2017-09" db="EMBL/GenBank/DDBJ databases">
        <title>Depth-based differentiation of microbial function through sediment-hosted aquifers and enrichment of novel symbionts in the deep terrestrial subsurface.</title>
        <authorList>
            <person name="Probst A.J."/>
            <person name="Ladd B."/>
            <person name="Jarett J.K."/>
            <person name="Geller-Mcgrath D.E."/>
            <person name="Sieber C.M."/>
            <person name="Emerson J.B."/>
            <person name="Anantharaman K."/>
            <person name="Thomas B.C."/>
            <person name="Malmstrom R."/>
            <person name="Stieglmeier M."/>
            <person name="Klingl A."/>
            <person name="Woyke T."/>
            <person name="Ryan C.M."/>
            <person name="Banfield J.F."/>
        </authorList>
    </citation>
    <scope>NUCLEOTIDE SEQUENCE [LARGE SCALE GENOMIC DNA]</scope>
    <source>
        <strain evidence="9">CG10_big_fil_rev_8_21_14_0_10_50_16</strain>
    </source>
</reference>
<accession>A0A2H0RN40</accession>
<feature type="region of interest" description="Disordered" evidence="8">
    <location>
        <begin position="1"/>
        <end position="24"/>
    </location>
</feature>
<keyword evidence="5 7" id="KW-0687">Ribonucleoprotein</keyword>
<dbReference type="GO" id="GO:0006412">
    <property type="term" value="P:translation"/>
    <property type="evidence" value="ECO:0007669"/>
    <property type="project" value="UniProtKB-UniRule"/>
</dbReference>
<dbReference type="InterPro" id="IPR036510">
    <property type="entry name" value="Ribosomal_bS20_sf"/>
</dbReference>
<sequence length="87" mass="9542">MPNTSSAQKALRQTIKRTQRNKMVKHGMTVATKMVRKSAAAGTADDARKELIAAQKLIAKAAQKNVIKKNTASRKISRLSKLIAKIK</sequence>
<organism evidence="9 10">
    <name type="scientific">Candidatus Uhrbacteria bacterium CG10_big_fil_rev_8_21_14_0_10_50_16</name>
    <dbReference type="NCBI Taxonomy" id="1975039"/>
    <lineage>
        <taxon>Bacteria</taxon>
        <taxon>Candidatus Uhriibacteriota</taxon>
    </lineage>
</organism>
<dbReference type="Gene3D" id="1.20.58.110">
    <property type="entry name" value="Ribosomal protein S20"/>
    <property type="match status" value="1"/>
</dbReference>
<comment type="caution">
    <text evidence="9">The sequence shown here is derived from an EMBL/GenBank/DDBJ whole genome shotgun (WGS) entry which is preliminary data.</text>
</comment>
<dbReference type="GO" id="GO:0003735">
    <property type="term" value="F:structural constituent of ribosome"/>
    <property type="evidence" value="ECO:0007669"/>
    <property type="project" value="InterPro"/>
</dbReference>
<evidence type="ECO:0000256" key="5">
    <source>
        <dbReference type="ARBA" id="ARBA00023274"/>
    </source>
</evidence>
<evidence type="ECO:0000256" key="8">
    <source>
        <dbReference type="SAM" id="MobiDB-lite"/>
    </source>
</evidence>
<comment type="function">
    <text evidence="7">Binds directly to 16S ribosomal RNA.</text>
</comment>
<dbReference type="SUPFAM" id="SSF46992">
    <property type="entry name" value="Ribosomal protein S20"/>
    <property type="match status" value="1"/>
</dbReference>
<evidence type="ECO:0000256" key="6">
    <source>
        <dbReference type="ARBA" id="ARBA00035136"/>
    </source>
</evidence>
<dbReference type="HAMAP" id="MF_00500">
    <property type="entry name" value="Ribosomal_bS20"/>
    <property type="match status" value="1"/>
</dbReference>
<dbReference type="Proteomes" id="UP000230084">
    <property type="component" value="Unassembled WGS sequence"/>
</dbReference>
<comment type="similarity">
    <text evidence="1 7">Belongs to the bacterial ribosomal protein bS20 family.</text>
</comment>
<keyword evidence="3 7" id="KW-0694">RNA-binding</keyword>
<gene>
    <name evidence="7" type="primary">rpsT</name>
    <name evidence="9" type="ORF">COV06_03005</name>
</gene>
<evidence type="ECO:0000256" key="3">
    <source>
        <dbReference type="ARBA" id="ARBA00022884"/>
    </source>
</evidence>
<dbReference type="EMBL" id="PCYM01000006">
    <property type="protein sequence ID" value="PIR47404.1"/>
    <property type="molecule type" value="Genomic_DNA"/>
</dbReference>
<dbReference type="PANTHER" id="PTHR33398">
    <property type="entry name" value="30S RIBOSOMAL PROTEIN S20"/>
    <property type="match status" value="1"/>
</dbReference>
<protein>
    <recommendedName>
        <fullName evidence="6 7">Small ribosomal subunit protein bS20</fullName>
    </recommendedName>
</protein>
<feature type="compositionally biased region" description="Basic residues" evidence="8">
    <location>
        <begin position="14"/>
        <end position="24"/>
    </location>
</feature>
<dbReference type="AlphaFoldDB" id="A0A2H0RN40"/>
<name>A0A2H0RN40_9BACT</name>